<dbReference type="PANTHER" id="PTHR44591:SF23">
    <property type="entry name" value="CHEY SUBFAMILY"/>
    <property type="match status" value="1"/>
</dbReference>
<dbReference type="Proteomes" id="UP000825379">
    <property type="component" value="Chromosome"/>
</dbReference>
<gene>
    <name evidence="4" type="ORF">TthAA11_12270</name>
</gene>
<dbReference type="PANTHER" id="PTHR44591">
    <property type="entry name" value="STRESS RESPONSE REGULATOR PROTEIN 1"/>
    <property type="match status" value="1"/>
</dbReference>
<name>A0AAD1KVB7_THETH</name>
<feature type="modified residue" description="4-aspartylphosphate" evidence="2">
    <location>
        <position position="51"/>
    </location>
</feature>
<dbReference type="PROSITE" id="PS50110">
    <property type="entry name" value="RESPONSE_REGULATORY"/>
    <property type="match status" value="1"/>
</dbReference>
<dbReference type="SMART" id="SM00448">
    <property type="entry name" value="REC"/>
    <property type="match status" value="1"/>
</dbReference>
<dbReference type="InterPro" id="IPR001789">
    <property type="entry name" value="Sig_transdc_resp-reg_receiver"/>
</dbReference>
<evidence type="ECO:0000256" key="1">
    <source>
        <dbReference type="ARBA" id="ARBA00022553"/>
    </source>
</evidence>
<evidence type="ECO:0000313" key="5">
    <source>
        <dbReference type="Proteomes" id="UP000825379"/>
    </source>
</evidence>
<dbReference type="InterPro" id="IPR050595">
    <property type="entry name" value="Bact_response_regulator"/>
</dbReference>
<evidence type="ECO:0000313" key="4">
    <source>
        <dbReference type="EMBL" id="BCZ87045.1"/>
    </source>
</evidence>
<dbReference type="InterPro" id="IPR011006">
    <property type="entry name" value="CheY-like_superfamily"/>
</dbReference>
<sequence>MARILVIEDEPLVGHMLRRFLERAGHEVVWAPNGEAGLGRLAEGFDLVVCDLIMPGIPGEEVIRRIREEAGPPVLAVSASVSQESQRRALEAGAQAFLGKPFEAQAFLRVVEALLRGGIGPEGLGVG</sequence>
<dbReference type="CDD" id="cd00156">
    <property type="entry name" value="REC"/>
    <property type="match status" value="1"/>
</dbReference>
<protein>
    <submittedName>
        <fullName evidence="4">Response regulator</fullName>
    </submittedName>
</protein>
<feature type="domain" description="Response regulatory" evidence="3">
    <location>
        <begin position="3"/>
        <end position="115"/>
    </location>
</feature>
<evidence type="ECO:0000256" key="2">
    <source>
        <dbReference type="PROSITE-ProRule" id="PRU00169"/>
    </source>
</evidence>
<dbReference type="SUPFAM" id="SSF52172">
    <property type="entry name" value="CheY-like"/>
    <property type="match status" value="1"/>
</dbReference>
<dbReference type="Pfam" id="PF00072">
    <property type="entry name" value="Response_reg"/>
    <property type="match status" value="1"/>
</dbReference>
<dbReference type="GO" id="GO:0000160">
    <property type="term" value="P:phosphorelay signal transduction system"/>
    <property type="evidence" value="ECO:0007669"/>
    <property type="project" value="InterPro"/>
</dbReference>
<proteinExistence type="predicted"/>
<accession>A0AAD1KVB7</accession>
<reference evidence="4" key="1">
    <citation type="submission" date="2021-07" db="EMBL/GenBank/DDBJ databases">
        <title>Complete genome sequences of four Thermus thermophilus strains isolated from Arima Hot Spring in Japan.</title>
        <authorList>
            <person name="Tomariguchi N."/>
            <person name="Ueno Y."/>
            <person name="Miyazaki K."/>
        </authorList>
    </citation>
    <scope>NUCLEOTIDE SEQUENCE</scope>
    <source>
        <strain evidence="4">AA1-1</strain>
    </source>
</reference>
<dbReference type="Gene3D" id="3.40.50.2300">
    <property type="match status" value="1"/>
</dbReference>
<dbReference type="AlphaFoldDB" id="A0AAD1KVB7"/>
<dbReference type="RefSeq" id="WP_014629495.1">
    <property type="nucleotide sequence ID" value="NZ_AP019792.1"/>
</dbReference>
<organism evidence="4 5">
    <name type="scientific">Thermus thermophilus</name>
    <dbReference type="NCBI Taxonomy" id="274"/>
    <lineage>
        <taxon>Bacteria</taxon>
        <taxon>Thermotogati</taxon>
        <taxon>Deinococcota</taxon>
        <taxon>Deinococci</taxon>
        <taxon>Thermales</taxon>
        <taxon>Thermaceae</taxon>
        <taxon>Thermus</taxon>
    </lineage>
</organism>
<keyword evidence="1 2" id="KW-0597">Phosphoprotein</keyword>
<evidence type="ECO:0000259" key="3">
    <source>
        <dbReference type="PROSITE" id="PS50110"/>
    </source>
</evidence>
<dbReference type="EMBL" id="AP024926">
    <property type="protein sequence ID" value="BCZ87045.1"/>
    <property type="molecule type" value="Genomic_DNA"/>
</dbReference>